<dbReference type="PANTHER" id="PTHR37019:SF2">
    <property type="entry name" value="EXPERA DOMAIN-CONTAINING PROTEIN"/>
    <property type="match status" value="1"/>
</dbReference>
<gene>
    <name evidence="3" type="ORF">N7456_008386</name>
</gene>
<protein>
    <recommendedName>
        <fullName evidence="2">DUF7704 domain-containing protein</fullName>
    </recommendedName>
</protein>
<feature type="domain" description="DUF7704" evidence="2">
    <location>
        <begin position="2"/>
        <end position="149"/>
    </location>
</feature>
<keyword evidence="1" id="KW-0472">Membrane</keyword>
<evidence type="ECO:0000259" key="2">
    <source>
        <dbReference type="Pfam" id="PF24803"/>
    </source>
</evidence>
<feature type="transmembrane region" description="Helical" evidence="1">
    <location>
        <begin position="130"/>
        <end position="150"/>
    </location>
</feature>
<dbReference type="EMBL" id="JAPQKH010000005">
    <property type="protein sequence ID" value="KAJ5097665.1"/>
    <property type="molecule type" value="Genomic_DNA"/>
</dbReference>
<comment type="caution">
    <text evidence="3">The sequence shown here is derived from an EMBL/GenBank/DDBJ whole genome shotgun (WGS) entry which is preliminary data.</text>
</comment>
<evidence type="ECO:0000313" key="3">
    <source>
        <dbReference type="EMBL" id="KAJ5097665.1"/>
    </source>
</evidence>
<feature type="transmembrane region" description="Helical" evidence="1">
    <location>
        <begin position="89"/>
        <end position="110"/>
    </location>
</feature>
<feature type="transmembrane region" description="Helical" evidence="1">
    <location>
        <begin position="61"/>
        <end position="82"/>
    </location>
</feature>
<reference evidence="3" key="2">
    <citation type="journal article" date="2023" name="IMA Fungus">
        <title>Comparative genomic study of the Penicillium genus elucidates a diverse pangenome and 15 lateral gene transfer events.</title>
        <authorList>
            <person name="Petersen C."/>
            <person name="Sorensen T."/>
            <person name="Nielsen M.R."/>
            <person name="Sondergaard T.E."/>
            <person name="Sorensen J.L."/>
            <person name="Fitzpatrick D.A."/>
            <person name="Frisvad J.C."/>
            <person name="Nielsen K.L."/>
        </authorList>
    </citation>
    <scope>NUCLEOTIDE SEQUENCE</scope>
    <source>
        <strain evidence="3">IBT 30069</strain>
    </source>
</reference>
<feature type="transmembrane region" description="Helical" evidence="1">
    <location>
        <begin position="12"/>
        <end position="31"/>
    </location>
</feature>
<keyword evidence="1" id="KW-1133">Transmembrane helix</keyword>
<accession>A0A9W9K997</accession>
<sequence length="165" mass="18299">MASIMPPIPRAFFLYGEPCLVFFGGFLNPVLNPSAITSLLPPHLAGRGTSDPYPTPMEHLLGLQTATMMFMTVLLNLTIMLYAKNPKVVHGFVLSSALTDIPHWGSLIYVLGWEGLSQWRTWDSSLWAQFLVPAFTMCFKLGYLTGAFGADRLESEDKKQGKKSN</sequence>
<name>A0A9W9K997_9EURO</name>
<dbReference type="OrthoDB" id="2937326at2759"/>
<dbReference type="PANTHER" id="PTHR37019">
    <property type="entry name" value="CHROMOSOME 1, WHOLE GENOME SHOTGUN SEQUENCE"/>
    <property type="match status" value="1"/>
</dbReference>
<keyword evidence="1" id="KW-0812">Transmembrane</keyword>
<dbReference type="InterPro" id="IPR056121">
    <property type="entry name" value="DUF7704"/>
</dbReference>
<evidence type="ECO:0000313" key="4">
    <source>
        <dbReference type="Proteomes" id="UP001149165"/>
    </source>
</evidence>
<proteinExistence type="predicted"/>
<dbReference type="Proteomes" id="UP001149165">
    <property type="component" value="Unassembled WGS sequence"/>
</dbReference>
<dbReference type="AlphaFoldDB" id="A0A9W9K997"/>
<reference evidence="3" key="1">
    <citation type="submission" date="2022-11" db="EMBL/GenBank/DDBJ databases">
        <authorList>
            <person name="Petersen C."/>
        </authorList>
    </citation>
    <scope>NUCLEOTIDE SEQUENCE</scope>
    <source>
        <strain evidence="3">IBT 30069</strain>
    </source>
</reference>
<dbReference type="Pfam" id="PF24803">
    <property type="entry name" value="DUF7704"/>
    <property type="match status" value="1"/>
</dbReference>
<keyword evidence="4" id="KW-1185">Reference proteome</keyword>
<evidence type="ECO:0000256" key="1">
    <source>
        <dbReference type="SAM" id="Phobius"/>
    </source>
</evidence>
<organism evidence="3 4">
    <name type="scientific">Penicillium angulare</name>
    <dbReference type="NCBI Taxonomy" id="116970"/>
    <lineage>
        <taxon>Eukaryota</taxon>
        <taxon>Fungi</taxon>
        <taxon>Dikarya</taxon>
        <taxon>Ascomycota</taxon>
        <taxon>Pezizomycotina</taxon>
        <taxon>Eurotiomycetes</taxon>
        <taxon>Eurotiomycetidae</taxon>
        <taxon>Eurotiales</taxon>
        <taxon>Aspergillaceae</taxon>
        <taxon>Penicillium</taxon>
    </lineage>
</organism>